<proteinExistence type="inferred from homology"/>
<keyword evidence="4 8" id="KW-0808">Transferase</keyword>
<dbReference type="Proteomes" id="UP000005237">
    <property type="component" value="Unassembled WGS sequence"/>
</dbReference>
<name>A0A8R1ILB5_CAEJA</name>
<keyword evidence="6" id="KW-1133">Transmembrane helix</keyword>
<dbReference type="PANTHER" id="PTHR21645">
    <property type="entry name" value="GLYCOSYLTRANSFERASE FAMILY 92 PROTEIN"/>
    <property type="match status" value="1"/>
</dbReference>
<evidence type="ECO:0000313" key="9">
    <source>
        <dbReference type="EnsemblMetazoa" id="CJA38780.1"/>
    </source>
</evidence>
<dbReference type="GO" id="GO:0016020">
    <property type="term" value="C:membrane"/>
    <property type="evidence" value="ECO:0007669"/>
    <property type="project" value="UniProtKB-SubCell"/>
</dbReference>
<comment type="similarity">
    <text evidence="2 8">Belongs to the glycosyltransferase 92 family.</text>
</comment>
<protein>
    <recommendedName>
        <fullName evidence="8">Glycosyltransferase family 92 protein</fullName>
        <ecNumber evidence="8">2.4.1.-</ecNumber>
    </recommendedName>
</protein>
<evidence type="ECO:0000256" key="4">
    <source>
        <dbReference type="ARBA" id="ARBA00022679"/>
    </source>
</evidence>
<organism evidence="9 10">
    <name type="scientific">Caenorhabditis japonica</name>
    <dbReference type="NCBI Taxonomy" id="281687"/>
    <lineage>
        <taxon>Eukaryota</taxon>
        <taxon>Metazoa</taxon>
        <taxon>Ecdysozoa</taxon>
        <taxon>Nematoda</taxon>
        <taxon>Chromadorea</taxon>
        <taxon>Rhabditida</taxon>
        <taxon>Rhabditina</taxon>
        <taxon>Rhabditomorpha</taxon>
        <taxon>Rhabditoidea</taxon>
        <taxon>Rhabditidae</taxon>
        <taxon>Peloderinae</taxon>
        <taxon>Caenorhabditis</taxon>
    </lineage>
</organism>
<evidence type="ECO:0000256" key="6">
    <source>
        <dbReference type="ARBA" id="ARBA00022989"/>
    </source>
</evidence>
<keyword evidence="5" id="KW-0812">Transmembrane</keyword>
<accession>A0A8R1ILB5</accession>
<sequence length="245" mass="29033">MTLVQATTLDNPETLSIESHGTSVQIPFKKPRSWSRSPVIMCISPQFVAEKWQIFLMNIHVVRRYGGHMHIYVTSMVEELFNTLKVYERWGSVTLDYWVRMKFLETQAPYNDPMRNVEWRNQAGAQTDCLLQYKEVADFITFFDIDDILIPRLSHNYHQEFSSHFQAIPSFHSIFYTKRDVAVQKVNNVSDFSFRHIFSTMVIRDEIGYGKSIVNPLRYNSTWIHHSFQLPIEKMYKVWNTELIH</sequence>
<keyword evidence="7" id="KW-0472">Membrane</keyword>
<evidence type="ECO:0000256" key="7">
    <source>
        <dbReference type="ARBA" id="ARBA00023136"/>
    </source>
</evidence>
<reference evidence="9" key="2">
    <citation type="submission" date="2022-06" db="UniProtKB">
        <authorList>
            <consortium name="EnsemblMetazoa"/>
        </authorList>
    </citation>
    <scope>IDENTIFICATION</scope>
    <source>
        <strain evidence="9">DF5081</strain>
    </source>
</reference>
<keyword evidence="3 8" id="KW-0328">Glycosyltransferase</keyword>
<evidence type="ECO:0000256" key="2">
    <source>
        <dbReference type="ARBA" id="ARBA00007647"/>
    </source>
</evidence>
<dbReference type="Pfam" id="PF01697">
    <property type="entry name" value="Glyco_transf_92"/>
    <property type="match status" value="1"/>
</dbReference>
<dbReference type="GO" id="GO:0016757">
    <property type="term" value="F:glycosyltransferase activity"/>
    <property type="evidence" value="ECO:0007669"/>
    <property type="project" value="UniProtKB-UniRule"/>
</dbReference>
<reference evidence="10" key="1">
    <citation type="submission" date="2010-08" db="EMBL/GenBank/DDBJ databases">
        <authorList>
            <consortium name="Caenorhabditis japonica Sequencing Consortium"/>
            <person name="Wilson R.K."/>
        </authorList>
    </citation>
    <scope>NUCLEOTIDE SEQUENCE [LARGE SCALE GENOMIC DNA]</scope>
    <source>
        <strain evidence="10">DF5081</strain>
    </source>
</reference>
<comment type="subcellular location">
    <subcellularLocation>
        <location evidence="1">Membrane</location>
        <topology evidence="1">Single-pass membrane protein</topology>
    </subcellularLocation>
</comment>
<dbReference type="PANTHER" id="PTHR21645:SF19">
    <property type="entry name" value="GLYCOSYLTRANSFERASE FAMILY 92 PROTEIN R07B7.12"/>
    <property type="match status" value="1"/>
</dbReference>
<keyword evidence="10" id="KW-1185">Reference proteome</keyword>
<evidence type="ECO:0000256" key="5">
    <source>
        <dbReference type="ARBA" id="ARBA00022692"/>
    </source>
</evidence>
<evidence type="ECO:0000256" key="1">
    <source>
        <dbReference type="ARBA" id="ARBA00004167"/>
    </source>
</evidence>
<dbReference type="EC" id="2.4.1.-" evidence="8"/>
<evidence type="ECO:0000313" key="10">
    <source>
        <dbReference type="Proteomes" id="UP000005237"/>
    </source>
</evidence>
<dbReference type="InterPro" id="IPR008166">
    <property type="entry name" value="Glyco_transf_92"/>
</dbReference>
<evidence type="ECO:0000256" key="8">
    <source>
        <dbReference type="RuleBase" id="RU366017"/>
    </source>
</evidence>
<dbReference type="EnsemblMetazoa" id="CJA38780.1">
    <property type="protein sequence ID" value="CJA38780.1"/>
    <property type="gene ID" value="WBGene00214627"/>
</dbReference>
<evidence type="ECO:0000256" key="3">
    <source>
        <dbReference type="ARBA" id="ARBA00022676"/>
    </source>
</evidence>
<dbReference type="InterPro" id="IPR052012">
    <property type="entry name" value="GTase_92"/>
</dbReference>
<dbReference type="AlphaFoldDB" id="A0A8R1ILB5"/>